<dbReference type="GO" id="GO:0005829">
    <property type="term" value="C:cytosol"/>
    <property type="evidence" value="ECO:0007669"/>
    <property type="project" value="TreeGrafter"/>
</dbReference>
<evidence type="ECO:0000256" key="5">
    <source>
        <dbReference type="HAMAP-Rule" id="MF_00651"/>
    </source>
</evidence>
<dbReference type="EMBL" id="BKBC01000001">
    <property type="protein sequence ID" value="GEQ19646.1"/>
    <property type="molecule type" value="Genomic_DNA"/>
</dbReference>
<dbReference type="EMBL" id="CP040626">
    <property type="protein sequence ID" value="QMW90377.1"/>
    <property type="molecule type" value="Genomic_DNA"/>
</dbReference>
<dbReference type="GeneID" id="92943547"/>
<accession>A0A0A6PY75</accession>
<dbReference type="PANTHER" id="PTHR33317:SF4">
    <property type="entry name" value="POLYNUCLEOTIDYL TRANSFERASE, RIBONUCLEASE H-LIKE SUPERFAMILY PROTEIN"/>
    <property type="match status" value="1"/>
</dbReference>
<sequence length="140" mass="15671">MKRILGLDLGQKTIGVAISDPLGFTAQGLTTIRRGSKEKDIEDLKKICDEYKVETIVIGLPKNMNGTIGPSGEIAMAFGKLLEEEFQIEIKFWDERLTTVAAHKAMLEADLSRNKRKKIVDKVASTYILQGYLDMISRQL</sequence>
<proteinExistence type="inferred from homology"/>
<evidence type="ECO:0000256" key="3">
    <source>
        <dbReference type="ARBA" id="ARBA00022722"/>
    </source>
</evidence>
<reference evidence="8 13" key="4">
    <citation type="submission" date="2020-01" db="EMBL/GenBank/DDBJ databases">
        <title>Genome sequence of a 1,3-propanediol producer, Clostridium butyricum S3.</title>
        <authorList>
            <person name="Zhou J."/>
        </authorList>
    </citation>
    <scope>NUCLEOTIDE SEQUENCE [LARGE SCALE GENOMIC DNA]</scope>
    <source>
        <strain evidence="8 13">S3</strain>
    </source>
</reference>
<dbReference type="InterPro" id="IPR037027">
    <property type="entry name" value="YqgF/RNaseH-like_dom_sf"/>
</dbReference>
<feature type="domain" description="YqgF/RNase H-like" evidence="6">
    <location>
        <begin position="2"/>
        <end position="102"/>
    </location>
</feature>
<organism evidence="9 11">
    <name type="scientific">Clostridium butyricum</name>
    <dbReference type="NCBI Taxonomy" id="1492"/>
    <lineage>
        <taxon>Bacteria</taxon>
        <taxon>Bacillati</taxon>
        <taxon>Bacillota</taxon>
        <taxon>Clostridia</taxon>
        <taxon>Eubacteriales</taxon>
        <taxon>Clostridiaceae</taxon>
        <taxon>Clostridium</taxon>
    </lineage>
</organism>
<evidence type="ECO:0000313" key="10">
    <source>
        <dbReference type="EMBL" id="QMW90377.1"/>
    </source>
</evidence>
<dbReference type="EC" id="3.1.-.-" evidence="5"/>
<evidence type="ECO:0000313" key="9">
    <source>
        <dbReference type="EMBL" id="PPV17018.1"/>
    </source>
</evidence>
<name>A0A0A6PY75_CLOBU</name>
<keyword evidence="1 5" id="KW-0963">Cytoplasm</keyword>
<dbReference type="SUPFAM" id="SSF53098">
    <property type="entry name" value="Ribonuclease H-like"/>
    <property type="match status" value="1"/>
</dbReference>
<keyword evidence="2 5" id="KW-0690">Ribosome biogenesis</keyword>
<dbReference type="AlphaFoldDB" id="A0A0A6PY75"/>
<dbReference type="EMBL" id="LRDH01000056">
    <property type="protein sequence ID" value="PPV17018.1"/>
    <property type="molecule type" value="Genomic_DNA"/>
</dbReference>
<dbReference type="KEGG" id="cbut:ATN24_07155"/>
<evidence type="ECO:0000256" key="4">
    <source>
        <dbReference type="ARBA" id="ARBA00022801"/>
    </source>
</evidence>
<dbReference type="GO" id="GO:0004518">
    <property type="term" value="F:nuclease activity"/>
    <property type="evidence" value="ECO:0007669"/>
    <property type="project" value="UniProtKB-KW"/>
</dbReference>
<dbReference type="InterPro" id="IPR006641">
    <property type="entry name" value="YqgF/RNaseH-like_dom"/>
</dbReference>
<dbReference type="Proteomes" id="UP000238081">
    <property type="component" value="Unassembled WGS sequence"/>
</dbReference>
<evidence type="ECO:0000313" key="11">
    <source>
        <dbReference type="Proteomes" id="UP000238081"/>
    </source>
</evidence>
<dbReference type="InterPro" id="IPR005227">
    <property type="entry name" value="YqgF"/>
</dbReference>
<dbReference type="Proteomes" id="UP000321089">
    <property type="component" value="Unassembled WGS sequence"/>
</dbReference>
<dbReference type="HAMAP" id="MF_00651">
    <property type="entry name" value="Nuclease_YqgF"/>
    <property type="match status" value="1"/>
</dbReference>
<dbReference type="OrthoDB" id="9796140at2"/>
<dbReference type="EMBL" id="WOFV02000003">
    <property type="protein sequence ID" value="NAS16604.1"/>
    <property type="molecule type" value="Genomic_DNA"/>
</dbReference>
<dbReference type="InterPro" id="IPR012337">
    <property type="entry name" value="RNaseH-like_sf"/>
</dbReference>
<dbReference type="Pfam" id="PF03652">
    <property type="entry name" value="RuvX"/>
    <property type="match status" value="1"/>
</dbReference>
<dbReference type="GO" id="GO:0000967">
    <property type="term" value="P:rRNA 5'-end processing"/>
    <property type="evidence" value="ECO:0007669"/>
    <property type="project" value="UniProtKB-UniRule"/>
</dbReference>
<evidence type="ECO:0000256" key="2">
    <source>
        <dbReference type="ARBA" id="ARBA00022517"/>
    </source>
</evidence>
<evidence type="ECO:0000313" key="12">
    <source>
        <dbReference type="Proteomes" id="UP000321089"/>
    </source>
</evidence>
<dbReference type="CDD" id="cd16964">
    <property type="entry name" value="YqgF"/>
    <property type="match status" value="1"/>
</dbReference>
<dbReference type="NCBIfam" id="TIGR00250">
    <property type="entry name" value="RNAse_H_YqgF"/>
    <property type="match status" value="1"/>
</dbReference>
<evidence type="ECO:0000313" key="8">
    <source>
        <dbReference type="EMBL" id="NAS16604.1"/>
    </source>
</evidence>
<dbReference type="Proteomes" id="UP000515243">
    <property type="component" value="Chromosome 1"/>
</dbReference>
<keyword evidence="4 5" id="KW-0378">Hydrolase</keyword>
<dbReference type="GO" id="GO:0016788">
    <property type="term" value="F:hydrolase activity, acting on ester bonds"/>
    <property type="evidence" value="ECO:0007669"/>
    <property type="project" value="UniProtKB-UniRule"/>
</dbReference>
<dbReference type="SMART" id="SM00732">
    <property type="entry name" value="YqgFc"/>
    <property type="match status" value="1"/>
</dbReference>
<comment type="function">
    <text evidence="5">Could be a nuclease involved in processing of the 5'-end of pre-16S rRNA.</text>
</comment>
<dbReference type="RefSeq" id="WP_002579539.1">
    <property type="nucleotide sequence ID" value="NZ_AP019716.1"/>
</dbReference>
<dbReference type="Proteomes" id="UP000474042">
    <property type="component" value="Unassembled WGS sequence"/>
</dbReference>
<evidence type="ECO:0000313" key="14">
    <source>
        <dbReference type="Proteomes" id="UP000515243"/>
    </source>
</evidence>
<keyword evidence="3 5" id="KW-0540">Nuclease</keyword>
<protein>
    <recommendedName>
        <fullName evidence="5">Putative pre-16S rRNA nuclease</fullName>
        <ecNumber evidence="5">3.1.-.-</ecNumber>
    </recommendedName>
</protein>
<dbReference type="Gene3D" id="3.30.420.140">
    <property type="entry name" value="YqgF/RNase H-like domain"/>
    <property type="match status" value="1"/>
</dbReference>
<gene>
    <name evidence="8" type="primary">ruvX</name>
    <name evidence="9" type="ORF">AWN73_09225</name>
    <name evidence="7" type="ORF">CBU02nite_01520</name>
    <name evidence="10" type="ORF">FF104_05245</name>
    <name evidence="8" type="ORF">GND98_001620</name>
</gene>
<comment type="similarity">
    <text evidence="5">Belongs to the YqgF HJR family.</text>
</comment>
<reference evidence="7 12" key="3">
    <citation type="submission" date="2019-07" db="EMBL/GenBank/DDBJ databases">
        <title>Whole genome shotgun sequence of Clostridium butyricum NBRC 3858.</title>
        <authorList>
            <person name="Hosoyama A."/>
            <person name="Uohara A."/>
            <person name="Ohji S."/>
            <person name="Ichikawa N."/>
        </authorList>
    </citation>
    <scope>NUCLEOTIDE SEQUENCE [LARGE SCALE GENOMIC DNA]</scope>
    <source>
        <strain evidence="7 12">NBRC 3858</strain>
    </source>
</reference>
<evidence type="ECO:0000313" key="13">
    <source>
        <dbReference type="Proteomes" id="UP000474042"/>
    </source>
</evidence>
<evidence type="ECO:0000256" key="1">
    <source>
        <dbReference type="ARBA" id="ARBA00022490"/>
    </source>
</evidence>
<reference evidence="9 11" key="1">
    <citation type="submission" date="2016-01" db="EMBL/GenBank/DDBJ databases">
        <title>Characterization of the Clostridium difficile lineages that are prevalent in Hong Kong and China.</title>
        <authorList>
            <person name="Kwok J.S.-L."/>
            <person name="Lam W.-Y."/>
            <person name="Ip M."/>
            <person name="Chan T.-F."/>
            <person name="Hawkey P.M."/>
            <person name="Tsui S.K.-W."/>
        </authorList>
    </citation>
    <scope>NUCLEOTIDE SEQUENCE [LARGE SCALE GENOMIC DNA]</scope>
    <source>
        <strain evidence="9 11">300064</strain>
    </source>
</reference>
<evidence type="ECO:0000313" key="7">
    <source>
        <dbReference type="EMBL" id="GEQ19646.1"/>
    </source>
</evidence>
<reference evidence="10 14" key="2">
    <citation type="submission" date="2019-05" db="EMBL/GenBank/DDBJ databases">
        <authorList>
            <person name="Schori C."/>
            <person name="Ahrens C."/>
        </authorList>
    </citation>
    <scope>NUCLEOTIDE SEQUENCE [LARGE SCALE GENOMIC DNA]</scope>
    <source>
        <strain evidence="10 14">DSM 10702</strain>
    </source>
</reference>
<comment type="subcellular location">
    <subcellularLocation>
        <location evidence="5">Cytoplasm</location>
    </subcellularLocation>
</comment>
<evidence type="ECO:0000259" key="6">
    <source>
        <dbReference type="SMART" id="SM00732"/>
    </source>
</evidence>
<dbReference type="PANTHER" id="PTHR33317">
    <property type="entry name" value="POLYNUCLEOTIDYL TRANSFERASE, RIBONUCLEASE H-LIKE SUPERFAMILY PROTEIN"/>
    <property type="match status" value="1"/>
</dbReference>